<gene>
    <name evidence="4" type="ORF">KDN34_16495</name>
</gene>
<reference evidence="4 5" key="1">
    <citation type="submission" date="2021-04" db="EMBL/GenBank/DDBJ databases">
        <title>Novel species identification of genus Shewanella.</title>
        <authorList>
            <person name="Liu G."/>
        </authorList>
    </citation>
    <scope>NUCLEOTIDE SEQUENCE [LARGE SCALE GENOMIC DNA]</scope>
    <source>
        <strain evidence="4 5">FJAT-54481</strain>
    </source>
</reference>
<dbReference type="Proteomes" id="UP000679575">
    <property type="component" value="Chromosome"/>
</dbReference>
<keyword evidence="1" id="KW-0732">Signal</keyword>
<organism evidence="4 5">
    <name type="scientific">Shewanella yunxiaonensis</name>
    <dbReference type="NCBI Taxonomy" id="2829809"/>
    <lineage>
        <taxon>Bacteria</taxon>
        <taxon>Pseudomonadati</taxon>
        <taxon>Pseudomonadota</taxon>
        <taxon>Gammaproteobacteria</taxon>
        <taxon>Alteromonadales</taxon>
        <taxon>Shewanellaceae</taxon>
        <taxon>Shewanella</taxon>
    </lineage>
</organism>
<dbReference type="RefSeq" id="WP_212594781.1">
    <property type="nucleotide sequence ID" value="NZ_CP073587.1"/>
</dbReference>
<dbReference type="InterPro" id="IPR011765">
    <property type="entry name" value="Pept_M16_N"/>
</dbReference>
<evidence type="ECO:0000259" key="3">
    <source>
        <dbReference type="Pfam" id="PF05193"/>
    </source>
</evidence>
<evidence type="ECO:0000313" key="4">
    <source>
        <dbReference type="EMBL" id="QUN05755.1"/>
    </source>
</evidence>
<feature type="domain" description="Peptidase M16 C-terminal" evidence="3">
    <location>
        <begin position="213"/>
        <end position="391"/>
    </location>
</feature>
<dbReference type="InterPro" id="IPR011249">
    <property type="entry name" value="Metalloenz_LuxS/M16"/>
</dbReference>
<dbReference type="PANTHER" id="PTHR11851:SF224">
    <property type="entry name" value="PROCESSING PROTEASE"/>
    <property type="match status" value="1"/>
</dbReference>
<dbReference type="Pfam" id="PF05193">
    <property type="entry name" value="Peptidase_M16_C"/>
    <property type="match status" value="1"/>
</dbReference>
<proteinExistence type="predicted"/>
<name>A0ABX7YSY0_9GAMM</name>
<evidence type="ECO:0000313" key="5">
    <source>
        <dbReference type="Proteomes" id="UP000679575"/>
    </source>
</evidence>
<accession>A0ABX7YSY0</accession>
<evidence type="ECO:0000259" key="2">
    <source>
        <dbReference type="Pfam" id="PF00675"/>
    </source>
</evidence>
<feature type="chain" id="PRO_5047467241" evidence="1">
    <location>
        <begin position="22"/>
        <end position="485"/>
    </location>
</feature>
<dbReference type="PANTHER" id="PTHR11851">
    <property type="entry name" value="METALLOPROTEASE"/>
    <property type="match status" value="1"/>
</dbReference>
<dbReference type="EMBL" id="CP073587">
    <property type="protein sequence ID" value="QUN05755.1"/>
    <property type="molecule type" value="Genomic_DNA"/>
</dbReference>
<dbReference type="Gene3D" id="3.30.830.10">
    <property type="entry name" value="Metalloenzyme, LuxS/M16 peptidase-like"/>
    <property type="match status" value="2"/>
</dbReference>
<sequence length="485" mass="52532">MINKYVTTPLTLLAAATLILAGCQSLSPSTTETKTSTVTVSQDTGKFVLPAYETITFANGLTLMLMPQHEVPLITVNAVVRAGSVDDSIGGIASMTADSLLLGAGSRNKQQLEQQVDFLGASLNTQSSRDGSYLSADFMAKDMDTMLGLVADVMCHPQFAPQEFAKLKQRNMAALEQAKESPKSVINRYFSKLVFANHPYGNATSGDRDSLAKLTLSDVKAFYQQFYQPGNIAISVVGDFEPSQMKAKLQQLFGAWPGHTLAPQPDLAKGLPTLTQSRVLLVDKPDAIETTFLIGGRGIARDNPDYVGLSVVNTILGGRFTSWLNDELRVNSGLTYGARSGFVSFRDAGLFEISTFTKVASTEQAIDLALKTYQRLWEPGIDDTTLASAKAYVKGQFPPRYETNGDLAGLLSDMYIYGFDASYINAFQARVDSLTVADTKRLIDRYFPKDKLQFVLIGNAAKIAPIAAKYGPVKQLDIKAVGFGG</sequence>
<dbReference type="PROSITE" id="PS51257">
    <property type="entry name" value="PROKAR_LIPOPROTEIN"/>
    <property type="match status" value="1"/>
</dbReference>
<feature type="domain" description="Peptidase M16 N-terminal" evidence="2">
    <location>
        <begin position="75"/>
        <end position="206"/>
    </location>
</feature>
<keyword evidence="5" id="KW-1185">Reference proteome</keyword>
<protein>
    <submittedName>
        <fullName evidence="4">Insulinase family protein</fullName>
    </submittedName>
</protein>
<dbReference type="SUPFAM" id="SSF63411">
    <property type="entry name" value="LuxS/MPP-like metallohydrolase"/>
    <property type="match status" value="2"/>
</dbReference>
<feature type="signal peptide" evidence="1">
    <location>
        <begin position="1"/>
        <end position="21"/>
    </location>
</feature>
<dbReference type="InterPro" id="IPR007863">
    <property type="entry name" value="Peptidase_M16_C"/>
</dbReference>
<dbReference type="Pfam" id="PF00675">
    <property type="entry name" value="Peptidase_M16"/>
    <property type="match status" value="1"/>
</dbReference>
<dbReference type="InterPro" id="IPR050361">
    <property type="entry name" value="MPP/UQCRC_Complex"/>
</dbReference>
<evidence type="ECO:0000256" key="1">
    <source>
        <dbReference type="SAM" id="SignalP"/>
    </source>
</evidence>